<reference evidence="8 10" key="3">
    <citation type="submission" date="2018-11" db="EMBL/GenBank/DDBJ databases">
        <title>Species Designations Belie Phenotypic and Genotypic Heterogeneity in Oral Streptococci.</title>
        <authorList>
            <person name="Velsko I."/>
        </authorList>
    </citation>
    <scope>NUCLEOTIDE SEQUENCE [LARGE SCALE GENOMIC DNA]</scope>
    <source>
        <strain evidence="8 10">BCC06</strain>
    </source>
</reference>
<evidence type="ECO:0000256" key="1">
    <source>
        <dbReference type="ARBA" id="ARBA00002667"/>
    </source>
</evidence>
<evidence type="ECO:0000313" key="9">
    <source>
        <dbReference type="Proteomes" id="UP000193505"/>
    </source>
</evidence>
<dbReference type="Proteomes" id="UP000193505">
    <property type="component" value="Unassembled WGS sequence"/>
</dbReference>
<organism evidence="7 9">
    <name type="scientific">Streptococcus mitis</name>
    <dbReference type="NCBI Taxonomy" id="28037"/>
    <lineage>
        <taxon>Bacteria</taxon>
        <taxon>Bacillati</taxon>
        <taxon>Bacillota</taxon>
        <taxon>Bacilli</taxon>
        <taxon>Lactobacillales</taxon>
        <taxon>Streptococcaceae</taxon>
        <taxon>Streptococcus</taxon>
        <taxon>Streptococcus mitis group</taxon>
    </lineage>
</organism>
<dbReference type="GO" id="GO:0005576">
    <property type="term" value="C:extracellular region"/>
    <property type="evidence" value="ECO:0007669"/>
    <property type="project" value="UniProtKB-SubCell"/>
</dbReference>
<evidence type="ECO:0000313" key="7">
    <source>
        <dbReference type="EMBL" id="ORP06824.1"/>
    </source>
</evidence>
<keyword evidence="6" id="KW-0178">Competence</keyword>
<dbReference type="EMBL" id="RJOH01000003">
    <property type="protein sequence ID" value="RSJ14583.1"/>
    <property type="molecule type" value="Genomic_DNA"/>
</dbReference>
<accession>A0A1X1L5E2</accession>
<dbReference type="NCBIfam" id="TIGR01847">
    <property type="entry name" value="bacteriocin_sig"/>
    <property type="match status" value="1"/>
</dbReference>
<evidence type="ECO:0000256" key="2">
    <source>
        <dbReference type="ARBA" id="ARBA00004613"/>
    </source>
</evidence>
<comment type="function">
    <text evidence="1">Acts as a pheromone, induces cells to develop competence for genetic transformation.</text>
</comment>
<keyword evidence="5" id="KW-0588">Pheromone</keyword>
<evidence type="ECO:0000256" key="6">
    <source>
        <dbReference type="ARBA" id="ARBA00023287"/>
    </source>
</evidence>
<name>A0A1X1L5E2_STRMT</name>
<reference evidence="7 9" key="1">
    <citation type="journal article" date="2016" name="Eur. J. Clin. Microbiol. Infect. Dis.">
        <title>Whole genome sequencing as a tool for phylogenetic analysis of clinical strains of Mitis group streptococci.</title>
        <authorList>
            <person name="Rasmussen L.H."/>
            <person name="Dargis R."/>
            <person name="Hojholt K."/>
            <person name="Christensen J.J."/>
            <person name="Skovgaard O."/>
            <person name="Justesen U.S."/>
            <person name="Rosenvinge F.S."/>
            <person name="Moser C."/>
            <person name="Lukjancenko O."/>
            <person name="Rasmussen S."/>
            <person name="Nielsen X.C."/>
        </authorList>
    </citation>
    <scope>NUCLEOTIDE SEQUENCE [LARGE SCALE GENOMIC DNA]</scope>
    <source>
        <strain evidence="7 9">OD_310347_11</strain>
    </source>
</reference>
<gene>
    <name evidence="7" type="ORF">B7694_01025</name>
    <name evidence="8" type="ORF">D8836_02900</name>
</gene>
<evidence type="ECO:0000313" key="8">
    <source>
        <dbReference type="EMBL" id="RSJ14583.1"/>
    </source>
</evidence>
<comment type="similarity">
    <text evidence="3">Belongs to the ComC family.</text>
</comment>
<evidence type="ECO:0000256" key="3">
    <source>
        <dbReference type="ARBA" id="ARBA00009039"/>
    </source>
</evidence>
<evidence type="ECO:0000256" key="5">
    <source>
        <dbReference type="ARBA" id="ARBA00023044"/>
    </source>
</evidence>
<dbReference type="AlphaFoldDB" id="A0A1X1L5E2"/>
<comment type="caution">
    <text evidence="7">The sequence shown here is derived from an EMBL/GenBank/DDBJ whole genome shotgun (WGS) entry which is preliminary data.</text>
</comment>
<keyword evidence="4" id="KW-0964">Secreted</keyword>
<dbReference type="InterPro" id="IPR010133">
    <property type="entry name" value="Bacteriocin_signal_seq"/>
</dbReference>
<dbReference type="GO" id="GO:0030420">
    <property type="term" value="P:establishment of competence for transformation"/>
    <property type="evidence" value="ECO:0007669"/>
    <property type="project" value="UniProtKB-KW"/>
</dbReference>
<dbReference type="Pfam" id="PF03047">
    <property type="entry name" value="ComC"/>
    <property type="match status" value="1"/>
</dbReference>
<dbReference type="NCBIfam" id="NF033215">
    <property type="entry name" value="BlpC_Streptocco"/>
    <property type="match status" value="1"/>
</dbReference>
<reference evidence="7" key="2">
    <citation type="submission" date="2017-04" db="EMBL/GenBank/DDBJ databases">
        <authorList>
            <person name="Afonso C.L."/>
            <person name="Miller P.J."/>
            <person name="Scott M.A."/>
            <person name="Spackman E."/>
            <person name="Goraichik I."/>
            <person name="Dimitrov K.M."/>
            <person name="Suarez D.L."/>
            <person name="Swayne D.E."/>
        </authorList>
    </citation>
    <scope>NUCLEOTIDE SEQUENCE</scope>
    <source>
        <strain evidence="7">OD_310347_11</strain>
    </source>
</reference>
<sequence length="52" mass="5985">MDKNQNLTSFQELTTTELNQITGGGWWLDSILDMLTSKIPDQANRYGNHQQM</sequence>
<protein>
    <submittedName>
        <fullName evidence="8">COMC family protein</fullName>
    </submittedName>
    <submittedName>
        <fullName evidence="7">Quorum-sensing system pheromone BlpC</fullName>
    </submittedName>
</protein>
<proteinExistence type="inferred from homology"/>
<dbReference type="InterPro" id="IPR004288">
    <property type="entry name" value="Competence_ComC"/>
</dbReference>
<dbReference type="RefSeq" id="WP_078141630.1">
    <property type="nucleotide sequence ID" value="NZ_CAJJIB010000022.1"/>
</dbReference>
<dbReference type="Proteomes" id="UP000267438">
    <property type="component" value="Unassembled WGS sequence"/>
</dbReference>
<dbReference type="GO" id="GO:0005186">
    <property type="term" value="F:pheromone activity"/>
    <property type="evidence" value="ECO:0007669"/>
    <property type="project" value="UniProtKB-KW"/>
</dbReference>
<evidence type="ECO:0000313" key="10">
    <source>
        <dbReference type="Proteomes" id="UP000267438"/>
    </source>
</evidence>
<evidence type="ECO:0000256" key="4">
    <source>
        <dbReference type="ARBA" id="ARBA00022525"/>
    </source>
</evidence>
<dbReference type="EMBL" id="NCVL01000003">
    <property type="protein sequence ID" value="ORP06824.1"/>
    <property type="molecule type" value="Genomic_DNA"/>
</dbReference>
<comment type="subcellular location">
    <subcellularLocation>
        <location evidence="2">Secreted</location>
    </subcellularLocation>
</comment>